<gene>
    <name evidence="3" type="ORF">HYPSUDRAFT_62657</name>
</gene>
<evidence type="ECO:0000259" key="2">
    <source>
        <dbReference type="PROSITE" id="PS50181"/>
    </source>
</evidence>
<protein>
    <recommendedName>
        <fullName evidence="2">F-box domain-containing protein</fullName>
    </recommendedName>
</protein>
<dbReference type="CDD" id="cd09917">
    <property type="entry name" value="F-box_SF"/>
    <property type="match status" value="1"/>
</dbReference>
<accession>A0A0D2P9I0</accession>
<keyword evidence="4" id="KW-1185">Reference proteome</keyword>
<proteinExistence type="predicted"/>
<sequence>MSSRQSICTAIGTTNRDGTLHEESKSEHHMNDYELISVGPSTDSPPAEQIPQVKKRKASTKAKQGGKTAHKKYRGIRGKLEGMNEMPLDIWHEIFMELHPIDLVHLSRTSKALRRHLMSRSSITVWKAARASVIPPMPECPDDFSEPAYADLAFGKACHYCLKKTGVINRVWYARRRICNNCLPDKCRRFCNTPPSVQILFGNMNINDFLPSVKIDMAPKYSRRRNEHIFLFIEYFALWEKLANSMATVDERSLWLERKQTAARQHSDLCEAWEAEYLDYKTDLAFQLVESRRTMIAERVIALGWSEEAGKMQYPNVRFQYRRDIDKMCRKELTEQMITKLEPSINEYMEEVKHQRLEKERKGLLTERLILLKKAYTHFTSSVPILNTDLIATAAEMYMEPCIRDIIGNLPKNKSLTKGDLLGKLAAIFHDANERVRRRIDNELLKHAINAYKTAGGDFINPTTVFNLATTLFQCNSIFCSQYYWYDAIVAHKCTRSNAFPKSLKDADIIADCLGPDKHRSHENITVDVDGIVIARHLIRLCGLDPLDMTRTTMDNINPIFECLLCNDAANGRATMTWSRAVRHWLENHRLSVKIEVIADTMVLVNYDEANVARARIAEQESRKWAREIGCNLVCAHCGQGSDDGRRSLVNHVLAERGVNPILFRDLVPDPSKDHTPALFYMWPPRSEVPREPVDKTNAFTSFWPC</sequence>
<reference evidence="4" key="1">
    <citation type="submission" date="2014-04" db="EMBL/GenBank/DDBJ databases">
        <title>Evolutionary Origins and Diversification of the Mycorrhizal Mutualists.</title>
        <authorList>
            <consortium name="DOE Joint Genome Institute"/>
            <consortium name="Mycorrhizal Genomics Consortium"/>
            <person name="Kohler A."/>
            <person name="Kuo A."/>
            <person name="Nagy L.G."/>
            <person name="Floudas D."/>
            <person name="Copeland A."/>
            <person name="Barry K.W."/>
            <person name="Cichocki N."/>
            <person name="Veneault-Fourrey C."/>
            <person name="LaButti K."/>
            <person name="Lindquist E.A."/>
            <person name="Lipzen A."/>
            <person name="Lundell T."/>
            <person name="Morin E."/>
            <person name="Murat C."/>
            <person name="Riley R."/>
            <person name="Ohm R."/>
            <person name="Sun H."/>
            <person name="Tunlid A."/>
            <person name="Henrissat B."/>
            <person name="Grigoriev I.V."/>
            <person name="Hibbett D.S."/>
            <person name="Martin F."/>
        </authorList>
    </citation>
    <scope>NUCLEOTIDE SEQUENCE [LARGE SCALE GENOMIC DNA]</scope>
    <source>
        <strain evidence="4">FD-334 SS-4</strain>
    </source>
</reference>
<organism evidence="3 4">
    <name type="scientific">Hypholoma sublateritium (strain FD-334 SS-4)</name>
    <dbReference type="NCBI Taxonomy" id="945553"/>
    <lineage>
        <taxon>Eukaryota</taxon>
        <taxon>Fungi</taxon>
        <taxon>Dikarya</taxon>
        <taxon>Basidiomycota</taxon>
        <taxon>Agaricomycotina</taxon>
        <taxon>Agaricomycetes</taxon>
        <taxon>Agaricomycetidae</taxon>
        <taxon>Agaricales</taxon>
        <taxon>Agaricineae</taxon>
        <taxon>Strophariaceae</taxon>
        <taxon>Hypholoma</taxon>
    </lineage>
</organism>
<feature type="domain" description="F-box" evidence="2">
    <location>
        <begin position="80"/>
        <end position="129"/>
    </location>
</feature>
<dbReference type="Pfam" id="PF00646">
    <property type="entry name" value="F-box"/>
    <property type="match status" value="1"/>
</dbReference>
<feature type="compositionally biased region" description="Basic and acidic residues" evidence="1">
    <location>
        <begin position="18"/>
        <end position="32"/>
    </location>
</feature>
<name>A0A0D2P9I0_HYPSF</name>
<dbReference type="InterPro" id="IPR036047">
    <property type="entry name" value="F-box-like_dom_sf"/>
</dbReference>
<dbReference type="InterPro" id="IPR001810">
    <property type="entry name" value="F-box_dom"/>
</dbReference>
<evidence type="ECO:0000313" key="3">
    <source>
        <dbReference type="EMBL" id="KJA27584.1"/>
    </source>
</evidence>
<dbReference type="AlphaFoldDB" id="A0A0D2P9I0"/>
<dbReference type="OrthoDB" id="2322499at2759"/>
<feature type="compositionally biased region" description="Polar residues" evidence="1">
    <location>
        <begin position="1"/>
        <end position="17"/>
    </location>
</feature>
<dbReference type="EMBL" id="KN817523">
    <property type="protein sequence ID" value="KJA27584.1"/>
    <property type="molecule type" value="Genomic_DNA"/>
</dbReference>
<evidence type="ECO:0000256" key="1">
    <source>
        <dbReference type="SAM" id="MobiDB-lite"/>
    </source>
</evidence>
<dbReference type="Proteomes" id="UP000054270">
    <property type="component" value="Unassembled WGS sequence"/>
</dbReference>
<dbReference type="STRING" id="945553.A0A0D2P9I0"/>
<dbReference type="SUPFAM" id="SSF81383">
    <property type="entry name" value="F-box domain"/>
    <property type="match status" value="1"/>
</dbReference>
<feature type="region of interest" description="Disordered" evidence="1">
    <location>
        <begin position="1"/>
        <end position="72"/>
    </location>
</feature>
<evidence type="ECO:0000313" key="4">
    <source>
        <dbReference type="Proteomes" id="UP000054270"/>
    </source>
</evidence>
<dbReference type="PROSITE" id="PS50181">
    <property type="entry name" value="FBOX"/>
    <property type="match status" value="1"/>
</dbReference>
<dbReference type="OMA" id="HDANERV"/>